<evidence type="ECO:0000313" key="3">
    <source>
        <dbReference type="Proteomes" id="UP000813444"/>
    </source>
</evidence>
<comment type="caution">
    <text evidence="2">The sequence shown here is derived from an EMBL/GenBank/DDBJ whole genome shotgun (WGS) entry which is preliminary data.</text>
</comment>
<evidence type="ECO:0000313" key="2">
    <source>
        <dbReference type="EMBL" id="KAH7316468.1"/>
    </source>
</evidence>
<sequence>MVTSSTELSYGPPPGDDSTVSLSATISSSRYPLPTTLETLVISGSPRQSESESGQSQSQSQSVEGQAEPSGSELVATKLPDDPNFPWGGDSPVHRHGNTTELGEGVNPGQSLNGRGLWAKLKQKLKQKQKQKQKQVWPGREVPDA</sequence>
<proteinExistence type="predicted"/>
<accession>A0A8K0SPK8</accession>
<feature type="region of interest" description="Disordered" evidence="1">
    <location>
        <begin position="1"/>
        <end position="145"/>
    </location>
</feature>
<dbReference type="EMBL" id="JAGPNK010000008">
    <property type="protein sequence ID" value="KAH7316468.1"/>
    <property type="molecule type" value="Genomic_DNA"/>
</dbReference>
<protein>
    <submittedName>
        <fullName evidence="2">Uncharacterized protein</fullName>
    </submittedName>
</protein>
<dbReference type="OrthoDB" id="4928130at2759"/>
<keyword evidence="3" id="KW-1185">Reference proteome</keyword>
<evidence type="ECO:0000256" key="1">
    <source>
        <dbReference type="SAM" id="MobiDB-lite"/>
    </source>
</evidence>
<feature type="compositionally biased region" description="Basic residues" evidence="1">
    <location>
        <begin position="121"/>
        <end position="133"/>
    </location>
</feature>
<dbReference type="AlphaFoldDB" id="A0A8K0SPK8"/>
<feature type="compositionally biased region" description="Low complexity" evidence="1">
    <location>
        <begin position="18"/>
        <end position="29"/>
    </location>
</feature>
<gene>
    <name evidence="2" type="ORF">B0I35DRAFT_479309</name>
</gene>
<name>A0A8K0SPK8_9HYPO</name>
<feature type="compositionally biased region" description="Low complexity" evidence="1">
    <location>
        <begin position="43"/>
        <end position="66"/>
    </location>
</feature>
<organism evidence="2 3">
    <name type="scientific">Stachybotrys elegans</name>
    <dbReference type="NCBI Taxonomy" id="80388"/>
    <lineage>
        <taxon>Eukaryota</taxon>
        <taxon>Fungi</taxon>
        <taxon>Dikarya</taxon>
        <taxon>Ascomycota</taxon>
        <taxon>Pezizomycotina</taxon>
        <taxon>Sordariomycetes</taxon>
        <taxon>Hypocreomycetidae</taxon>
        <taxon>Hypocreales</taxon>
        <taxon>Stachybotryaceae</taxon>
        <taxon>Stachybotrys</taxon>
    </lineage>
</organism>
<reference evidence="2" key="1">
    <citation type="journal article" date="2021" name="Nat. Commun.">
        <title>Genetic determinants of endophytism in the Arabidopsis root mycobiome.</title>
        <authorList>
            <person name="Mesny F."/>
            <person name="Miyauchi S."/>
            <person name="Thiergart T."/>
            <person name="Pickel B."/>
            <person name="Atanasova L."/>
            <person name="Karlsson M."/>
            <person name="Huettel B."/>
            <person name="Barry K.W."/>
            <person name="Haridas S."/>
            <person name="Chen C."/>
            <person name="Bauer D."/>
            <person name="Andreopoulos W."/>
            <person name="Pangilinan J."/>
            <person name="LaButti K."/>
            <person name="Riley R."/>
            <person name="Lipzen A."/>
            <person name="Clum A."/>
            <person name="Drula E."/>
            <person name="Henrissat B."/>
            <person name="Kohler A."/>
            <person name="Grigoriev I.V."/>
            <person name="Martin F.M."/>
            <person name="Hacquard S."/>
        </authorList>
    </citation>
    <scope>NUCLEOTIDE SEQUENCE</scope>
    <source>
        <strain evidence="2">MPI-CAGE-CH-0235</strain>
    </source>
</reference>
<dbReference type="Proteomes" id="UP000813444">
    <property type="component" value="Unassembled WGS sequence"/>
</dbReference>